<proteinExistence type="predicted"/>
<evidence type="ECO:0000313" key="1">
    <source>
        <dbReference type="EMBL" id="GAJ11661.1"/>
    </source>
</evidence>
<dbReference type="EMBL" id="BARW01032289">
    <property type="protein sequence ID" value="GAJ11661.1"/>
    <property type="molecule type" value="Genomic_DNA"/>
</dbReference>
<sequence length="102" mass="12389">MGEKEYKTSYWECYREARKYMKSKPPAEKEVKEWDEKRKKIIKDGQEIAKFTFKKIDKVEHIVGGVVYFSYKTDSQEDWTTPSEVWKALKHFMLKKRTIKIM</sequence>
<comment type="caution">
    <text evidence="1">The sequence shown here is derived from an EMBL/GenBank/DDBJ whole genome shotgun (WGS) entry which is preliminary data.</text>
</comment>
<protein>
    <submittedName>
        <fullName evidence="1">Uncharacterized protein</fullName>
    </submittedName>
</protein>
<feature type="non-terminal residue" evidence="1">
    <location>
        <position position="102"/>
    </location>
</feature>
<organism evidence="1">
    <name type="scientific">marine sediment metagenome</name>
    <dbReference type="NCBI Taxonomy" id="412755"/>
    <lineage>
        <taxon>unclassified sequences</taxon>
        <taxon>metagenomes</taxon>
        <taxon>ecological metagenomes</taxon>
    </lineage>
</organism>
<gene>
    <name evidence="1" type="ORF">S12H4_51147</name>
</gene>
<accession>X1VCX2</accession>
<name>X1VCX2_9ZZZZ</name>
<reference evidence="1" key="1">
    <citation type="journal article" date="2014" name="Front. Microbiol.">
        <title>High frequency of phylogenetically diverse reductive dehalogenase-homologous genes in deep subseafloor sedimentary metagenomes.</title>
        <authorList>
            <person name="Kawai M."/>
            <person name="Futagami T."/>
            <person name="Toyoda A."/>
            <person name="Takaki Y."/>
            <person name="Nishi S."/>
            <person name="Hori S."/>
            <person name="Arai W."/>
            <person name="Tsubouchi T."/>
            <person name="Morono Y."/>
            <person name="Uchiyama I."/>
            <person name="Ito T."/>
            <person name="Fujiyama A."/>
            <person name="Inagaki F."/>
            <person name="Takami H."/>
        </authorList>
    </citation>
    <scope>NUCLEOTIDE SEQUENCE</scope>
    <source>
        <strain evidence="1">Expedition CK06-06</strain>
    </source>
</reference>
<dbReference type="AlphaFoldDB" id="X1VCX2"/>